<gene>
    <name evidence="3" type="ORF">SAMN02745883_01703</name>
</gene>
<keyword evidence="1" id="KW-0812">Transmembrane</keyword>
<feature type="domain" description="CAAX prenyl protease 2/Lysostaphin resistance protein A-like" evidence="2">
    <location>
        <begin position="121"/>
        <end position="205"/>
    </location>
</feature>
<dbReference type="Proteomes" id="UP000184082">
    <property type="component" value="Unassembled WGS sequence"/>
</dbReference>
<feature type="transmembrane region" description="Helical" evidence="1">
    <location>
        <begin position="12"/>
        <end position="30"/>
    </location>
</feature>
<protein>
    <recommendedName>
        <fullName evidence="2">CAAX prenyl protease 2/Lysostaphin resistance protein A-like domain-containing protein</fullName>
    </recommendedName>
</protein>
<sequence length="315" mass="36052">MRSERFNILEVNLFYLVIAILLLTFGGYFQKLNIKTGLLITEYVIVLFPLLIFLKLRNKDIKKVLRLNRLRIKHAFLIIVITLFMYPVAVFFNLLMMIIIRSFSVIKPLPIPTADSFHEYIGLFFIIAISAGICEEIFFRGMLLSAYEERFGKKAIVITAFLFGIFHFNLQNLFGPVVLGLIFGYLVYLTDSIYAGIIGHITNNGLAVTLAYMIRVLSSKFNLQSGAVSENTMPNVANMIGGLIFIGIVALIMGILAYLLIKVIREDMKIDDVKNRCDERYRIDAGIYSAKERFVHYAPLIVVFLIYVFICYIQF</sequence>
<evidence type="ECO:0000313" key="4">
    <source>
        <dbReference type="Proteomes" id="UP000184082"/>
    </source>
</evidence>
<dbReference type="STRING" id="1121266.SAMN02745883_01703"/>
<feature type="transmembrane region" description="Helical" evidence="1">
    <location>
        <begin position="36"/>
        <end position="54"/>
    </location>
</feature>
<feature type="transmembrane region" description="Helical" evidence="1">
    <location>
        <begin position="193"/>
        <end position="214"/>
    </location>
</feature>
<proteinExistence type="predicted"/>
<dbReference type="AlphaFoldDB" id="A0A1M6R5G3"/>
<name>A0A1M6R5G3_9FIRM</name>
<dbReference type="RefSeq" id="WP_072967557.1">
    <property type="nucleotide sequence ID" value="NZ_FRAJ01000013.1"/>
</dbReference>
<keyword evidence="1" id="KW-0472">Membrane</keyword>
<feature type="transmembrane region" description="Helical" evidence="1">
    <location>
        <begin position="75"/>
        <end position="100"/>
    </location>
</feature>
<dbReference type="InterPro" id="IPR003675">
    <property type="entry name" value="Rce1/LyrA-like_dom"/>
</dbReference>
<feature type="transmembrane region" description="Helical" evidence="1">
    <location>
        <begin position="155"/>
        <end position="187"/>
    </location>
</feature>
<dbReference type="EMBL" id="FRAJ01000013">
    <property type="protein sequence ID" value="SHK27725.1"/>
    <property type="molecule type" value="Genomic_DNA"/>
</dbReference>
<dbReference type="GO" id="GO:0004175">
    <property type="term" value="F:endopeptidase activity"/>
    <property type="evidence" value="ECO:0007669"/>
    <property type="project" value="UniProtKB-ARBA"/>
</dbReference>
<organism evidence="3 4">
    <name type="scientific">Caminicella sporogenes DSM 14501</name>
    <dbReference type="NCBI Taxonomy" id="1121266"/>
    <lineage>
        <taxon>Bacteria</taxon>
        <taxon>Bacillati</taxon>
        <taxon>Bacillota</taxon>
        <taxon>Clostridia</taxon>
        <taxon>Peptostreptococcales</taxon>
        <taxon>Caminicellaceae</taxon>
        <taxon>Caminicella</taxon>
    </lineage>
</organism>
<evidence type="ECO:0000256" key="1">
    <source>
        <dbReference type="SAM" id="Phobius"/>
    </source>
</evidence>
<accession>A0A1M6R5G3</accession>
<feature type="transmembrane region" description="Helical" evidence="1">
    <location>
        <begin position="235"/>
        <end position="261"/>
    </location>
</feature>
<keyword evidence="4" id="KW-1185">Reference proteome</keyword>
<dbReference type="PANTHER" id="PTHR36435:SF1">
    <property type="entry name" value="CAAX AMINO TERMINAL PROTEASE FAMILY PROTEIN"/>
    <property type="match status" value="1"/>
</dbReference>
<dbReference type="PANTHER" id="PTHR36435">
    <property type="entry name" value="SLR1288 PROTEIN"/>
    <property type="match status" value="1"/>
</dbReference>
<dbReference type="Pfam" id="PF02517">
    <property type="entry name" value="Rce1-like"/>
    <property type="match status" value="1"/>
</dbReference>
<evidence type="ECO:0000313" key="3">
    <source>
        <dbReference type="EMBL" id="SHK27725.1"/>
    </source>
</evidence>
<keyword evidence="1" id="KW-1133">Transmembrane helix</keyword>
<dbReference type="GO" id="GO:0080120">
    <property type="term" value="P:CAAX-box protein maturation"/>
    <property type="evidence" value="ECO:0007669"/>
    <property type="project" value="UniProtKB-ARBA"/>
</dbReference>
<feature type="transmembrane region" description="Helical" evidence="1">
    <location>
        <begin position="120"/>
        <end position="143"/>
    </location>
</feature>
<evidence type="ECO:0000259" key="2">
    <source>
        <dbReference type="Pfam" id="PF02517"/>
    </source>
</evidence>
<reference evidence="3 4" key="1">
    <citation type="submission" date="2016-11" db="EMBL/GenBank/DDBJ databases">
        <authorList>
            <person name="Jaros S."/>
            <person name="Januszkiewicz K."/>
            <person name="Wedrychowicz H."/>
        </authorList>
    </citation>
    <scope>NUCLEOTIDE SEQUENCE [LARGE SCALE GENOMIC DNA]</scope>
    <source>
        <strain evidence="3 4">DSM 14501</strain>
    </source>
</reference>
<feature type="transmembrane region" description="Helical" evidence="1">
    <location>
        <begin position="294"/>
        <end position="313"/>
    </location>
</feature>
<dbReference type="InterPro" id="IPR052710">
    <property type="entry name" value="CAAX_protease"/>
</dbReference>